<organism evidence="1 2">
    <name type="scientific">Streptomyces vulcanius</name>
    <dbReference type="NCBI Taxonomy" id="1441876"/>
    <lineage>
        <taxon>Bacteria</taxon>
        <taxon>Bacillati</taxon>
        <taxon>Actinomycetota</taxon>
        <taxon>Actinomycetes</taxon>
        <taxon>Kitasatosporales</taxon>
        <taxon>Streptomycetaceae</taxon>
        <taxon>Streptomyces</taxon>
    </lineage>
</organism>
<accession>A0ABV9ANU7</accession>
<proteinExistence type="predicted"/>
<sequence length="121" mass="12875">MTIDDGIWSYPAGSGRAGGQDLTGYAVVASDGATLGHVEREAAPFGMRHLIVDSGAWVFGRSTLVPAGVVRAVDPAGRKVRLDCTRDEVKQAPRFRTDSETRDSGYLSGVGDYYARLTTPA</sequence>
<name>A0ABV9ANU7_9ACTN</name>
<dbReference type="InterPro" id="IPR011033">
    <property type="entry name" value="PRC_barrel-like_sf"/>
</dbReference>
<protein>
    <submittedName>
        <fullName evidence="1">PRC-barrel domain containing protein</fullName>
    </submittedName>
</protein>
<dbReference type="RefSeq" id="WP_381172734.1">
    <property type="nucleotide sequence ID" value="NZ_JBHSFK010000009.1"/>
</dbReference>
<dbReference type="EMBL" id="JBHSFK010000009">
    <property type="protein sequence ID" value="MFC4500889.1"/>
    <property type="molecule type" value="Genomic_DNA"/>
</dbReference>
<reference evidence="2" key="1">
    <citation type="journal article" date="2019" name="Int. J. Syst. Evol. Microbiol.">
        <title>The Global Catalogue of Microorganisms (GCM) 10K type strain sequencing project: providing services to taxonomists for standard genome sequencing and annotation.</title>
        <authorList>
            <consortium name="The Broad Institute Genomics Platform"/>
            <consortium name="The Broad Institute Genome Sequencing Center for Infectious Disease"/>
            <person name="Wu L."/>
            <person name="Ma J."/>
        </authorList>
    </citation>
    <scope>NUCLEOTIDE SEQUENCE [LARGE SCALE GENOMIC DNA]</scope>
    <source>
        <strain evidence="2">CGMCC 4.7177</strain>
    </source>
</reference>
<dbReference type="InterPro" id="IPR014747">
    <property type="entry name" value="Bac_photo_RC_H_C"/>
</dbReference>
<dbReference type="SUPFAM" id="SSF50346">
    <property type="entry name" value="PRC-barrel domain"/>
    <property type="match status" value="1"/>
</dbReference>
<comment type="caution">
    <text evidence="1">The sequence shown here is derived from an EMBL/GenBank/DDBJ whole genome shotgun (WGS) entry which is preliminary data.</text>
</comment>
<keyword evidence="2" id="KW-1185">Reference proteome</keyword>
<evidence type="ECO:0000313" key="1">
    <source>
        <dbReference type="EMBL" id="MFC4500889.1"/>
    </source>
</evidence>
<gene>
    <name evidence="1" type="ORF">ACFPIH_15365</name>
</gene>
<dbReference type="Proteomes" id="UP001595839">
    <property type="component" value="Unassembled WGS sequence"/>
</dbReference>
<dbReference type="Gene3D" id="3.90.50.10">
    <property type="entry name" value="Photosynthetic Reaction Center, subunit H, domain 2"/>
    <property type="match status" value="1"/>
</dbReference>
<evidence type="ECO:0000313" key="2">
    <source>
        <dbReference type="Proteomes" id="UP001595839"/>
    </source>
</evidence>